<accession>A0A7J6XZ66</accession>
<keyword evidence="1" id="KW-0732">Signal</keyword>
<dbReference type="VEuPathDB" id="TriTrypDB:ECC02_007243"/>
<sequence length="211" mass="23374">MFLIALLCVAVGDPCGGARGPKTKLSEGSPLCTMAAACGCQSVLSRDMPRRFYVCVASGTMCRRLCDCRMEGEERREVRERSGQESRWVSRRGGHCPPNAAPLLSGTLSHSLQHCIRRRQHAAWQRMPTPPRVRPEGNTPAVAFRGGHTVWRSGVRKTSSRSPHTTPGSGRGVFASWRTLRWSSSIPPGGRTPVFTFVLTHERFFFSFFLA</sequence>
<dbReference type="Proteomes" id="UP000583944">
    <property type="component" value="Unassembled WGS sequence"/>
</dbReference>
<comment type="caution">
    <text evidence="2">The sequence shown here is derived from an EMBL/GenBank/DDBJ whole genome shotgun (WGS) entry which is preliminary data.</text>
</comment>
<evidence type="ECO:0008006" key="4">
    <source>
        <dbReference type="Google" id="ProtNLM"/>
    </source>
</evidence>
<evidence type="ECO:0000313" key="2">
    <source>
        <dbReference type="EMBL" id="KAF5219814.1"/>
    </source>
</evidence>
<dbReference type="VEuPathDB" id="TriTrypDB:BCY84_20159"/>
<protein>
    <recommendedName>
        <fullName evidence="4">Secreted protein</fullName>
    </recommendedName>
</protein>
<evidence type="ECO:0000313" key="3">
    <source>
        <dbReference type="Proteomes" id="UP000583944"/>
    </source>
</evidence>
<dbReference type="AlphaFoldDB" id="A0A7J6XZ66"/>
<evidence type="ECO:0000256" key="1">
    <source>
        <dbReference type="SAM" id="SignalP"/>
    </source>
</evidence>
<name>A0A7J6XZ66_TRYCR</name>
<dbReference type="EMBL" id="JABDHM010000063">
    <property type="protein sequence ID" value="KAF5219814.1"/>
    <property type="molecule type" value="Genomic_DNA"/>
</dbReference>
<organism evidence="2 3">
    <name type="scientific">Trypanosoma cruzi</name>
    <dbReference type="NCBI Taxonomy" id="5693"/>
    <lineage>
        <taxon>Eukaryota</taxon>
        <taxon>Discoba</taxon>
        <taxon>Euglenozoa</taxon>
        <taxon>Kinetoplastea</taxon>
        <taxon>Metakinetoplastina</taxon>
        <taxon>Trypanosomatida</taxon>
        <taxon>Trypanosomatidae</taxon>
        <taxon>Trypanosoma</taxon>
        <taxon>Schizotrypanum</taxon>
    </lineage>
</organism>
<gene>
    <name evidence="2" type="ORF">ECC02_007243</name>
</gene>
<feature type="signal peptide" evidence="1">
    <location>
        <begin position="1"/>
        <end position="17"/>
    </location>
</feature>
<proteinExistence type="predicted"/>
<reference evidence="2 3" key="1">
    <citation type="journal article" date="2019" name="Genome Biol. Evol.">
        <title>Nanopore Sequencing Significantly Improves Genome Assembly of the Protozoan Parasite Trypanosoma cruzi.</title>
        <authorList>
            <person name="Diaz-Viraque F."/>
            <person name="Pita S."/>
            <person name="Greif G."/>
            <person name="de Souza R.C.M."/>
            <person name="Iraola G."/>
            <person name="Robello C."/>
        </authorList>
    </citation>
    <scope>NUCLEOTIDE SEQUENCE [LARGE SCALE GENOMIC DNA]</scope>
    <source>
        <strain evidence="2 3">Berenice</strain>
    </source>
</reference>
<feature type="chain" id="PRO_5029837298" description="Secreted protein" evidence="1">
    <location>
        <begin position="18"/>
        <end position="211"/>
    </location>
</feature>